<sequence>MQGENSGSPTHPCWRYINTGEEHLNPSEAVTSGTGKMKGSRPAKNIEHISYERENQRGSKYVPVNREKKNPKQRRSQTEDGWVKVSGMTISPEEHIAG</sequence>
<gene>
    <name evidence="2" type="ORF">Pcinc_039484</name>
</gene>
<feature type="compositionally biased region" description="Basic and acidic residues" evidence="1">
    <location>
        <begin position="65"/>
        <end position="82"/>
    </location>
</feature>
<dbReference type="EMBL" id="JAWQEG010006742">
    <property type="protein sequence ID" value="KAK3854004.1"/>
    <property type="molecule type" value="Genomic_DNA"/>
</dbReference>
<dbReference type="Proteomes" id="UP001286313">
    <property type="component" value="Unassembled WGS sequence"/>
</dbReference>
<organism evidence="2 3">
    <name type="scientific">Petrolisthes cinctipes</name>
    <name type="common">Flat porcelain crab</name>
    <dbReference type="NCBI Taxonomy" id="88211"/>
    <lineage>
        <taxon>Eukaryota</taxon>
        <taxon>Metazoa</taxon>
        <taxon>Ecdysozoa</taxon>
        <taxon>Arthropoda</taxon>
        <taxon>Crustacea</taxon>
        <taxon>Multicrustacea</taxon>
        <taxon>Malacostraca</taxon>
        <taxon>Eumalacostraca</taxon>
        <taxon>Eucarida</taxon>
        <taxon>Decapoda</taxon>
        <taxon>Pleocyemata</taxon>
        <taxon>Anomura</taxon>
        <taxon>Galatheoidea</taxon>
        <taxon>Porcellanidae</taxon>
        <taxon>Petrolisthes</taxon>
    </lineage>
</organism>
<dbReference type="AlphaFoldDB" id="A0AAE1BR51"/>
<reference evidence="2" key="1">
    <citation type="submission" date="2023-10" db="EMBL/GenBank/DDBJ databases">
        <title>Genome assemblies of two species of porcelain crab, Petrolisthes cinctipes and Petrolisthes manimaculis (Anomura: Porcellanidae).</title>
        <authorList>
            <person name="Angst P."/>
        </authorList>
    </citation>
    <scope>NUCLEOTIDE SEQUENCE</scope>
    <source>
        <strain evidence="2">PB745_01</strain>
        <tissue evidence="2">Gill</tissue>
    </source>
</reference>
<comment type="caution">
    <text evidence="2">The sequence shown here is derived from an EMBL/GenBank/DDBJ whole genome shotgun (WGS) entry which is preliminary data.</text>
</comment>
<keyword evidence="3" id="KW-1185">Reference proteome</keyword>
<proteinExistence type="predicted"/>
<feature type="region of interest" description="Disordered" evidence="1">
    <location>
        <begin position="49"/>
        <end position="98"/>
    </location>
</feature>
<accession>A0AAE1BR51</accession>
<evidence type="ECO:0000256" key="1">
    <source>
        <dbReference type="SAM" id="MobiDB-lite"/>
    </source>
</evidence>
<protein>
    <submittedName>
        <fullName evidence="2">Uncharacterized protein</fullName>
    </submittedName>
</protein>
<name>A0AAE1BR51_PETCI</name>
<evidence type="ECO:0000313" key="3">
    <source>
        <dbReference type="Proteomes" id="UP001286313"/>
    </source>
</evidence>
<evidence type="ECO:0000313" key="2">
    <source>
        <dbReference type="EMBL" id="KAK3854004.1"/>
    </source>
</evidence>